<dbReference type="EMBL" id="CANL01000002">
    <property type="protein sequence ID" value="CCM62121.1"/>
    <property type="molecule type" value="Genomic_DNA"/>
</dbReference>
<dbReference type="eggNOG" id="ENOG5033NNZ">
    <property type="taxonomic scope" value="Bacteria"/>
</dbReference>
<name>R4YYR8_9ACTN</name>
<dbReference type="RefSeq" id="WP_012223251.1">
    <property type="nucleotide sequence ID" value="NZ_HG422565.1"/>
</dbReference>
<keyword evidence="2" id="KW-1185">Reference proteome</keyword>
<dbReference type="OrthoDB" id="9803128at2"/>
<gene>
    <name evidence="1" type="ORF">BN381_100008</name>
</gene>
<organism evidence="1 2">
    <name type="scientific">Candidatus Neomicrothrix parvicella RN1</name>
    <dbReference type="NCBI Taxonomy" id="1229780"/>
    <lineage>
        <taxon>Bacteria</taxon>
        <taxon>Bacillati</taxon>
        <taxon>Actinomycetota</taxon>
        <taxon>Acidimicrobiia</taxon>
        <taxon>Acidimicrobiales</taxon>
        <taxon>Microthrixaceae</taxon>
        <taxon>Candidatus Neomicrothrix</taxon>
    </lineage>
</organism>
<evidence type="ECO:0000313" key="2">
    <source>
        <dbReference type="Proteomes" id="UP000018291"/>
    </source>
</evidence>
<dbReference type="HOGENOM" id="CLU_2318485_0_0_11"/>
<dbReference type="AlphaFoldDB" id="R4YYR8"/>
<evidence type="ECO:0008006" key="3">
    <source>
        <dbReference type="Google" id="ProtNLM"/>
    </source>
</evidence>
<protein>
    <recommendedName>
        <fullName evidence="3">Antitoxin</fullName>
    </recommendedName>
</protein>
<dbReference type="Proteomes" id="UP000018291">
    <property type="component" value="Unassembled WGS sequence"/>
</dbReference>
<reference evidence="1 2" key="1">
    <citation type="journal article" date="2013" name="ISME J.">
        <title>Metabolic model for the filamentous 'Candidatus Microthrix parvicella' based on genomic and metagenomic analyses.</title>
        <authorList>
            <person name="Jon McIlroy S."/>
            <person name="Kristiansen R."/>
            <person name="Albertsen M."/>
            <person name="Michael Karst S."/>
            <person name="Rossetti S."/>
            <person name="Lund Nielsen J."/>
            <person name="Tandoi V."/>
            <person name="James Seviour R."/>
            <person name="Nielsen P.H."/>
        </authorList>
    </citation>
    <scope>NUCLEOTIDE SEQUENCE [LARGE SCALE GENOMIC DNA]</scope>
    <source>
        <strain evidence="1 2">RN1</strain>
    </source>
</reference>
<accession>R4YYR8</accession>
<proteinExistence type="predicted"/>
<sequence>MSVTRPLEILPTTEARAKLSQILAGFELDGVNAEPVTFGSHRRPQGVIIGWDLWLEILPAIEDHLDATEARRRLDDAGPDRVSFDEAAQAVGRRPDSYS</sequence>
<evidence type="ECO:0000313" key="1">
    <source>
        <dbReference type="EMBL" id="CCM62121.1"/>
    </source>
</evidence>
<comment type="caution">
    <text evidence="1">The sequence shown here is derived from an EMBL/GenBank/DDBJ whole genome shotgun (WGS) entry which is preliminary data.</text>
</comment>